<name>A0ACC0V8M1_9HYPO</name>
<proteinExistence type="predicted"/>
<reference evidence="1" key="1">
    <citation type="submission" date="2022-10" db="EMBL/GenBank/DDBJ databases">
        <title>Complete Genome of Trichothecium roseum strain YXFP-22015, a Plant Pathogen Isolated from Citrus.</title>
        <authorList>
            <person name="Wang Y."/>
            <person name="Zhu L."/>
        </authorList>
    </citation>
    <scope>NUCLEOTIDE SEQUENCE</scope>
    <source>
        <strain evidence="1">YXFP-22015</strain>
    </source>
</reference>
<evidence type="ECO:0000313" key="2">
    <source>
        <dbReference type="Proteomes" id="UP001163324"/>
    </source>
</evidence>
<keyword evidence="2" id="KW-1185">Reference proteome</keyword>
<sequence>MRLFLIRHAETVDNAASVYAGTRDSALTSHGVIQTRRLGAHLAKVVPAPKARIFASDLQRAVKTAEAIRDARGDGGGDGGGDDVEQLPDLREKFFGTGEGQKFGAREPHDGAETTEEMQARADRFLADHLLELCTEDAVFVVSHGIMLNVILRRLCEKLPSGSISVSPEAQHHTNPSGTAVLTRASWSNTGYLEMRLSGGQPQWSALKARIEVVNSTGHLQGLRKTRGGIGSARFDSNQKTMDSFFKPAPKKRKLADAAE</sequence>
<protein>
    <submittedName>
        <fullName evidence="1">Uncharacterized protein</fullName>
    </submittedName>
</protein>
<comment type="caution">
    <text evidence="1">The sequence shown here is derived from an EMBL/GenBank/DDBJ whole genome shotgun (WGS) entry which is preliminary data.</text>
</comment>
<dbReference type="Proteomes" id="UP001163324">
    <property type="component" value="Chromosome 3"/>
</dbReference>
<accession>A0ACC0V8M1</accession>
<organism evidence="1 2">
    <name type="scientific">Trichothecium roseum</name>
    <dbReference type="NCBI Taxonomy" id="47278"/>
    <lineage>
        <taxon>Eukaryota</taxon>
        <taxon>Fungi</taxon>
        <taxon>Dikarya</taxon>
        <taxon>Ascomycota</taxon>
        <taxon>Pezizomycotina</taxon>
        <taxon>Sordariomycetes</taxon>
        <taxon>Hypocreomycetidae</taxon>
        <taxon>Hypocreales</taxon>
        <taxon>Hypocreales incertae sedis</taxon>
        <taxon>Trichothecium</taxon>
    </lineage>
</organism>
<evidence type="ECO:0000313" key="1">
    <source>
        <dbReference type="EMBL" id="KAI9902241.1"/>
    </source>
</evidence>
<dbReference type="EMBL" id="CM047942">
    <property type="protein sequence ID" value="KAI9902241.1"/>
    <property type="molecule type" value="Genomic_DNA"/>
</dbReference>
<gene>
    <name evidence="1" type="ORF">N3K66_004058</name>
</gene>